<name>A0A519BB87_9DELT</name>
<proteinExistence type="predicted"/>
<dbReference type="Proteomes" id="UP000320813">
    <property type="component" value="Unassembled WGS sequence"/>
</dbReference>
<evidence type="ECO:0000313" key="2">
    <source>
        <dbReference type="Proteomes" id="UP000320813"/>
    </source>
</evidence>
<protein>
    <submittedName>
        <fullName evidence="1">Uncharacterized protein</fullName>
    </submittedName>
</protein>
<sequence length="147" mass="17078">MENLTENKKHFGELLEIVLRLKKELNESYLILKSDFNPLENIDAFNDKRKILNELTLKLREFVLVEQDKKGEELADIKNRIRAEIFEIININGAFSGLIKKNIYYNQLTISFITDIFHKNSIYNKVGETNSNFSPLKNVLMGSGLKI</sequence>
<dbReference type="EMBL" id="SGBD01000002">
    <property type="protein sequence ID" value="RZD14540.1"/>
    <property type="molecule type" value="Genomic_DNA"/>
</dbReference>
<evidence type="ECO:0000313" key="1">
    <source>
        <dbReference type="EMBL" id="RZD14540.1"/>
    </source>
</evidence>
<organism evidence="1 2">
    <name type="scientific">Candidatus Acidulodesulfobacterium ferriphilum</name>
    <dbReference type="NCBI Taxonomy" id="2597223"/>
    <lineage>
        <taxon>Bacteria</taxon>
        <taxon>Deltaproteobacteria</taxon>
        <taxon>Candidatus Acidulodesulfobacterales</taxon>
        <taxon>Candidatus Acidulodesulfobacterium</taxon>
    </lineage>
</organism>
<accession>A0A519BB87</accession>
<reference evidence="1 2" key="1">
    <citation type="submission" date="2019-01" db="EMBL/GenBank/DDBJ databases">
        <title>Insights into ecological role of a new deltaproteobacterial order Candidatus Sinidesulfobacterales (Sva0485) by metagenomics and metatranscriptomics.</title>
        <authorList>
            <person name="Tan S."/>
            <person name="Liu J."/>
            <person name="Fang Y."/>
            <person name="Hedlund B.P."/>
            <person name="Lian Z.H."/>
            <person name="Huang L.Y."/>
            <person name="Li J.T."/>
            <person name="Huang L.N."/>
            <person name="Li W.J."/>
            <person name="Jiang H.C."/>
            <person name="Dong H.L."/>
            <person name="Shu W.S."/>
        </authorList>
    </citation>
    <scope>NUCLEOTIDE SEQUENCE [LARGE SCALE GENOMIC DNA]</scope>
    <source>
        <strain evidence="1">AP3</strain>
    </source>
</reference>
<gene>
    <name evidence="1" type="ORF">EVJ47_05055</name>
</gene>
<comment type="caution">
    <text evidence="1">The sequence shown here is derived from an EMBL/GenBank/DDBJ whole genome shotgun (WGS) entry which is preliminary data.</text>
</comment>
<dbReference type="AlphaFoldDB" id="A0A519BB87"/>